<comment type="caution">
    <text evidence="2">The sequence shown here is derived from an EMBL/GenBank/DDBJ whole genome shotgun (WGS) entry which is preliminary data.</text>
</comment>
<protein>
    <recommendedName>
        <fullName evidence="4">DUF222 domain-containing protein</fullName>
    </recommendedName>
</protein>
<evidence type="ECO:0000256" key="1">
    <source>
        <dbReference type="SAM" id="MobiDB-lite"/>
    </source>
</evidence>
<evidence type="ECO:0000313" key="3">
    <source>
        <dbReference type="Proteomes" id="UP001168620"/>
    </source>
</evidence>
<feature type="compositionally biased region" description="Basic and acidic residues" evidence="1">
    <location>
        <begin position="50"/>
        <end position="60"/>
    </location>
</feature>
<evidence type="ECO:0000313" key="2">
    <source>
        <dbReference type="EMBL" id="MDN4174736.1"/>
    </source>
</evidence>
<dbReference type="Proteomes" id="UP001168620">
    <property type="component" value="Unassembled WGS sequence"/>
</dbReference>
<keyword evidence="3" id="KW-1185">Reference proteome</keyword>
<feature type="region of interest" description="Disordered" evidence="1">
    <location>
        <begin position="50"/>
        <end position="71"/>
    </location>
</feature>
<proteinExistence type="predicted"/>
<feature type="region of interest" description="Disordered" evidence="1">
    <location>
        <begin position="112"/>
        <end position="132"/>
    </location>
</feature>
<organism evidence="2 3">
    <name type="scientific">Nocardioides oceani</name>
    <dbReference type="NCBI Taxonomy" id="3058369"/>
    <lineage>
        <taxon>Bacteria</taxon>
        <taxon>Bacillati</taxon>
        <taxon>Actinomycetota</taxon>
        <taxon>Actinomycetes</taxon>
        <taxon>Propionibacteriales</taxon>
        <taxon>Nocardioidaceae</taxon>
        <taxon>Nocardioides</taxon>
    </lineage>
</organism>
<feature type="compositionally biased region" description="Basic and acidic residues" evidence="1">
    <location>
        <begin position="112"/>
        <end position="121"/>
    </location>
</feature>
<dbReference type="EMBL" id="JAUHJQ010000008">
    <property type="protein sequence ID" value="MDN4174736.1"/>
    <property type="molecule type" value="Genomic_DNA"/>
</dbReference>
<sequence length="211" mass="22921">MATLSEIQKSPDVGRPERKIEICVAGKLAAERETIDRELFRVRAELTAAERQEAGAREGGRQQAVGKKPRSLALRQQAEELAEQSDALGQRMAAATITDILIRATTPAEWRAWSEAHPARDPEEDPAGAERDKKYAARACNIDDLIPLVGDYVVRYGNETPTDGAWQFIVDNAALGDLTTAASHVAALHVQGVDLGKSRRTWLSTPPNGAS</sequence>
<gene>
    <name evidence="2" type="ORF">QWY28_17375</name>
</gene>
<dbReference type="RefSeq" id="WP_300953830.1">
    <property type="nucleotide sequence ID" value="NZ_JAUHJQ010000008.1"/>
</dbReference>
<name>A0ABT8FJ86_9ACTN</name>
<reference evidence="2" key="1">
    <citation type="submission" date="2023-06" db="EMBL/GenBank/DDBJ databases">
        <title>Draft genome sequence of Nocardioides sp. SOB77.</title>
        <authorList>
            <person name="Zhang G."/>
        </authorList>
    </citation>
    <scope>NUCLEOTIDE SEQUENCE</scope>
    <source>
        <strain evidence="2">SOB77</strain>
    </source>
</reference>
<evidence type="ECO:0008006" key="4">
    <source>
        <dbReference type="Google" id="ProtNLM"/>
    </source>
</evidence>
<accession>A0ABT8FJ86</accession>